<sequence length="92" mass="10443">MVRLRTTMICPPRRIGRRADPEHLTVDEWKVSYHWRRISSVMPVERLLTRPMTRAFASVAGRRDVRLLAQAWRAVASLVREAVAGLGTGSSC</sequence>
<dbReference type="Proteomes" id="UP001054889">
    <property type="component" value="Unassembled WGS sequence"/>
</dbReference>
<name>A0AAV5EDM6_ELECO</name>
<evidence type="ECO:0000313" key="2">
    <source>
        <dbReference type="Proteomes" id="UP001054889"/>
    </source>
</evidence>
<gene>
    <name evidence="1" type="primary">gb08182</name>
    <name evidence="1" type="ORF">PR202_gb08182</name>
</gene>
<comment type="caution">
    <text evidence="1">The sequence shown here is derived from an EMBL/GenBank/DDBJ whole genome shotgun (WGS) entry which is preliminary data.</text>
</comment>
<protein>
    <submittedName>
        <fullName evidence="1">Uncharacterized protein</fullName>
    </submittedName>
</protein>
<proteinExistence type="predicted"/>
<organism evidence="1 2">
    <name type="scientific">Eleusine coracana subsp. coracana</name>
    <dbReference type="NCBI Taxonomy" id="191504"/>
    <lineage>
        <taxon>Eukaryota</taxon>
        <taxon>Viridiplantae</taxon>
        <taxon>Streptophyta</taxon>
        <taxon>Embryophyta</taxon>
        <taxon>Tracheophyta</taxon>
        <taxon>Spermatophyta</taxon>
        <taxon>Magnoliopsida</taxon>
        <taxon>Liliopsida</taxon>
        <taxon>Poales</taxon>
        <taxon>Poaceae</taxon>
        <taxon>PACMAD clade</taxon>
        <taxon>Chloridoideae</taxon>
        <taxon>Cynodonteae</taxon>
        <taxon>Eleusininae</taxon>
        <taxon>Eleusine</taxon>
    </lineage>
</organism>
<dbReference type="EMBL" id="BQKI01000075">
    <property type="protein sequence ID" value="GJN20765.1"/>
    <property type="molecule type" value="Genomic_DNA"/>
</dbReference>
<accession>A0AAV5EDM6</accession>
<reference evidence="1" key="1">
    <citation type="journal article" date="2018" name="DNA Res.">
        <title>Multiple hybrid de novo genome assembly of finger millet, an orphan allotetraploid crop.</title>
        <authorList>
            <person name="Hatakeyama M."/>
            <person name="Aluri S."/>
            <person name="Balachadran M.T."/>
            <person name="Sivarajan S.R."/>
            <person name="Patrignani A."/>
            <person name="Gruter S."/>
            <person name="Poveda L."/>
            <person name="Shimizu-Inatsugi R."/>
            <person name="Baeten J."/>
            <person name="Francoijs K.J."/>
            <person name="Nataraja K.N."/>
            <person name="Reddy Y.A.N."/>
            <person name="Phadnis S."/>
            <person name="Ravikumar R.L."/>
            <person name="Schlapbach R."/>
            <person name="Sreeman S.M."/>
            <person name="Shimizu K.K."/>
        </authorList>
    </citation>
    <scope>NUCLEOTIDE SEQUENCE</scope>
</reference>
<dbReference type="AlphaFoldDB" id="A0AAV5EDM6"/>
<reference evidence="1" key="2">
    <citation type="submission" date="2021-12" db="EMBL/GenBank/DDBJ databases">
        <title>Resequencing data analysis of finger millet.</title>
        <authorList>
            <person name="Hatakeyama M."/>
            <person name="Aluri S."/>
            <person name="Balachadran M.T."/>
            <person name="Sivarajan S.R."/>
            <person name="Poveda L."/>
            <person name="Shimizu-Inatsugi R."/>
            <person name="Schlapbach R."/>
            <person name="Sreeman S.M."/>
            <person name="Shimizu K.K."/>
        </authorList>
    </citation>
    <scope>NUCLEOTIDE SEQUENCE</scope>
</reference>
<evidence type="ECO:0000313" key="1">
    <source>
        <dbReference type="EMBL" id="GJN20765.1"/>
    </source>
</evidence>
<keyword evidence="2" id="KW-1185">Reference proteome</keyword>